<evidence type="ECO:0000256" key="1">
    <source>
        <dbReference type="ARBA" id="ARBA00008857"/>
    </source>
</evidence>
<dbReference type="Pfam" id="PF13495">
    <property type="entry name" value="Phage_int_SAM_4"/>
    <property type="match status" value="1"/>
</dbReference>
<dbReference type="PANTHER" id="PTHR30349:SF64">
    <property type="entry name" value="PROPHAGE INTEGRASE INTD-RELATED"/>
    <property type="match status" value="1"/>
</dbReference>
<reference evidence="8 9" key="1">
    <citation type="journal article" date="2011" name="Stand. Genomic Sci.">
        <title>Complete genome sequence of 'Thioalkalivibrio sulfidophilus' HL-EbGr7.</title>
        <authorList>
            <person name="Muyzer G."/>
            <person name="Sorokin D.Y."/>
            <person name="Mavromatis K."/>
            <person name="Lapidus A."/>
            <person name="Clum A."/>
            <person name="Ivanova N."/>
            <person name="Pati A."/>
            <person name="d'Haeseleer P."/>
            <person name="Woyke T."/>
            <person name="Kyrpides N.C."/>
        </authorList>
    </citation>
    <scope>NUCLEOTIDE SEQUENCE [LARGE SCALE GENOMIC DNA]</scope>
    <source>
        <strain evidence="8 9">HL-EbGR7</strain>
    </source>
</reference>
<feature type="domain" description="Tyr recombinase" evidence="6">
    <location>
        <begin position="105"/>
        <end position="318"/>
    </location>
</feature>
<dbReference type="EMBL" id="CP001339">
    <property type="protein sequence ID" value="ACL73778.1"/>
    <property type="molecule type" value="Genomic_DNA"/>
</dbReference>
<dbReference type="InterPro" id="IPR050090">
    <property type="entry name" value="Tyrosine_recombinase_XerCD"/>
</dbReference>
<dbReference type="CDD" id="cd01193">
    <property type="entry name" value="INT_IntI_C"/>
    <property type="match status" value="1"/>
</dbReference>
<dbReference type="PANTHER" id="PTHR30349">
    <property type="entry name" value="PHAGE INTEGRASE-RELATED"/>
    <property type="match status" value="1"/>
</dbReference>
<evidence type="ECO:0000313" key="8">
    <source>
        <dbReference type="EMBL" id="ACL73778.1"/>
    </source>
</evidence>
<protein>
    <submittedName>
        <fullName evidence="8">Integron integrase</fullName>
    </submittedName>
</protein>
<evidence type="ECO:0000259" key="6">
    <source>
        <dbReference type="PROSITE" id="PS51898"/>
    </source>
</evidence>
<feature type="domain" description="Core-binding (CB)" evidence="7">
    <location>
        <begin position="4"/>
        <end position="87"/>
    </location>
</feature>
<dbReference type="InterPro" id="IPR010998">
    <property type="entry name" value="Integrase_recombinase_N"/>
</dbReference>
<accession>B8GMW3</accession>
<dbReference type="KEGG" id="tgr:Tgr7_2703"/>
<dbReference type="Proteomes" id="UP000002383">
    <property type="component" value="Chromosome"/>
</dbReference>
<dbReference type="InterPro" id="IPR013762">
    <property type="entry name" value="Integrase-like_cat_sf"/>
</dbReference>
<comment type="similarity">
    <text evidence="1">Belongs to the 'phage' integrase family.</text>
</comment>
<dbReference type="AlphaFoldDB" id="B8GMW3"/>
<gene>
    <name evidence="8" type="ordered locus">Tgr7_2703</name>
</gene>
<evidence type="ECO:0000256" key="2">
    <source>
        <dbReference type="ARBA" id="ARBA00022908"/>
    </source>
</evidence>
<dbReference type="RefSeq" id="WP_012639253.1">
    <property type="nucleotide sequence ID" value="NC_011901.1"/>
</dbReference>
<dbReference type="OrthoDB" id="9801717at2"/>
<dbReference type="InterPro" id="IPR011946">
    <property type="entry name" value="Integrase_integron-type"/>
</dbReference>
<evidence type="ECO:0000259" key="7">
    <source>
        <dbReference type="PROSITE" id="PS51900"/>
    </source>
</evidence>
<evidence type="ECO:0000256" key="4">
    <source>
        <dbReference type="ARBA" id="ARBA00023172"/>
    </source>
</evidence>
<evidence type="ECO:0000256" key="5">
    <source>
        <dbReference type="PROSITE-ProRule" id="PRU01248"/>
    </source>
</evidence>
<dbReference type="SUPFAM" id="SSF56349">
    <property type="entry name" value="DNA breaking-rejoining enzymes"/>
    <property type="match status" value="1"/>
</dbReference>
<dbReference type="eggNOG" id="COG4974">
    <property type="taxonomic scope" value="Bacteria"/>
</dbReference>
<dbReference type="GO" id="GO:0006310">
    <property type="term" value="P:DNA recombination"/>
    <property type="evidence" value="ECO:0007669"/>
    <property type="project" value="UniProtKB-KW"/>
</dbReference>
<dbReference type="InterPro" id="IPR004107">
    <property type="entry name" value="Integrase_SAM-like_N"/>
</dbReference>
<name>B8GMW3_THISH</name>
<proteinExistence type="inferred from homology"/>
<dbReference type="Gene3D" id="1.10.443.10">
    <property type="entry name" value="Intergrase catalytic core"/>
    <property type="match status" value="1"/>
</dbReference>
<dbReference type="GO" id="GO:0003677">
    <property type="term" value="F:DNA binding"/>
    <property type="evidence" value="ECO:0007669"/>
    <property type="project" value="UniProtKB-UniRule"/>
</dbReference>
<dbReference type="InterPro" id="IPR011010">
    <property type="entry name" value="DNA_brk_join_enz"/>
</dbReference>
<organism evidence="8 9">
    <name type="scientific">Thioalkalivibrio sulfidiphilus (strain HL-EbGR7)</name>
    <dbReference type="NCBI Taxonomy" id="396588"/>
    <lineage>
        <taxon>Bacteria</taxon>
        <taxon>Pseudomonadati</taxon>
        <taxon>Pseudomonadota</taxon>
        <taxon>Gammaproteobacteria</taxon>
        <taxon>Chromatiales</taxon>
        <taxon>Ectothiorhodospiraceae</taxon>
        <taxon>Thioalkalivibrio</taxon>
    </lineage>
</organism>
<dbReference type="GO" id="GO:0015074">
    <property type="term" value="P:DNA integration"/>
    <property type="evidence" value="ECO:0007669"/>
    <property type="project" value="UniProtKB-KW"/>
</dbReference>
<dbReference type="PROSITE" id="PS51898">
    <property type="entry name" value="TYR_RECOMBINASE"/>
    <property type="match status" value="1"/>
</dbReference>
<dbReference type="Gene3D" id="1.10.150.130">
    <property type="match status" value="1"/>
</dbReference>
<keyword evidence="2" id="KW-0229">DNA integration</keyword>
<evidence type="ECO:0000313" key="9">
    <source>
        <dbReference type="Proteomes" id="UP000002383"/>
    </source>
</evidence>
<dbReference type="STRING" id="396588.Tgr7_2703"/>
<dbReference type="Pfam" id="PF00589">
    <property type="entry name" value="Phage_integrase"/>
    <property type="match status" value="1"/>
</dbReference>
<keyword evidence="3 5" id="KW-0238">DNA-binding</keyword>
<keyword evidence="9" id="KW-1185">Reference proteome</keyword>
<keyword evidence="4" id="KW-0233">DNA recombination</keyword>
<dbReference type="PROSITE" id="PS51900">
    <property type="entry name" value="CB"/>
    <property type="match status" value="1"/>
</dbReference>
<dbReference type="InterPro" id="IPR044068">
    <property type="entry name" value="CB"/>
</dbReference>
<dbReference type="NCBIfam" id="TIGR02249">
    <property type="entry name" value="integrase_gron"/>
    <property type="match status" value="1"/>
</dbReference>
<evidence type="ECO:0000256" key="3">
    <source>
        <dbReference type="ARBA" id="ARBA00023125"/>
    </source>
</evidence>
<dbReference type="HOGENOM" id="CLU_027562_37_0_6"/>
<dbReference type="InterPro" id="IPR002104">
    <property type="entry name" value="Integrase_catalytic"/>
</dbReference>
<sequence length="323" mass="36658">MEAPRQPRLLDQVRERCRVRHYSLRTEQAYTHWIRRYILFHGKRHPLDMGAPQVEAFLTHLAVQEDVAPSTQNQALAGILFLYRDVLGIELPWLDGVTRAKKPPRLPVVLNRDEVRALLAQLDGMYWLLASLMYGSGLRLMEALRLRVKDVDLERREVTVREGKGGKDRRTMLPGTLVEPLTRQREKVAAIHALDRDNNLAAVYLPHALSRKYPNAGKELAWQFLFPASQPGIDPRSGIRRRHHLHESAVQRAIKGAVRAAGILKPASSHTLRHSFATHLLEDGYDIRTVQELLGHSDVRTTQIYTHVLNRGGLAVRSPLDGG</sequence>